<feature type="compositionally biased region" description="Low complexity" evidence="3">
    <location>
        <begin position="194"/>
        <end position="205"/>
    </location>
</feature>
<feature type="compositionally biased region" description="Basic residues" evidence="3">
    <location>
        <begin position="600"/>
        <end position="612"/>
    </location>
</feature>
<feature type="region of interest" description="Disordered" evidence="3">
    <location>
        <begin position="189"/>
        <end position="274"/>
    </location>
</feature>
<evidence type="ECO:0000313" key="8">
    <source>
        <dbReference type="Proteomes" id="UP001595872"/>
    </source>
</evidence>
<dbReference type="SUPFAM" id="SSF49265">
    <property type="entry name" value="Fibronectin type III"/>
    <property type="match status" value="1"/>
</dbReference>
<feature type="compositionally biased region" description="Polar residues" evidence="3">
    <location>
        <begin position="246"/>
        <end position="258"/>
    </location>
</feature>
<keyword evidence="1" id="KW-0326">Glycosidase</keyword>
<evidence type="ECO:0000259" key="6">
    <source>
        <dbReference type="PROSITE" id="PS50853"/>
    </source>
</evidence>
<keyword evidence="4" id="KW-1133">Transmembrane helix</keyword>
<dbReference type="RefSeq" id="WP_378256068.1">
    <property type="nucleotide sequence ID" value="NZ_JBHSIT010000004.1"/>
</dbReference>
<feature type="region of interest" description="Disordered" evidence="3">
    <location>
        <begin position="402"/>
        <end position="612"/>
    </location>
</feature>
<keyword evidence="5" id="KW-0732">Signal</keyword>
<feature type="domain" description="Fibronectin type-III" evidence="6">
    <location>
        <begin position="112"/>
        <end position="205"/>
    </location>
</feature>
<feature type="compositionally biased region" description="Low complexity" evidence="3">
    <location>
        <begin position="218"/>
        <end position="227"/>
    </location>
</feature>
<reference evidence="8" key="1">
    <citation type="journal article" date="2019" name="Int. J. Syst. Evol. Microbiol.">
        <title>The Global Catalogue of Microorganisms (GCM) 10K type strain sequencing project: providing services to taxonomists for standard genome sequencing and annotation.</title>
        <authorList>
            <consortium name="The Broad Institute Genomics Platform"/>
            <consortium name="The Broad Institute Genome Sequencing Center for Infectious Disease"/>
            <person name="Wu L."/>
            <person name="Ma J."/>
        </authorList>
    </citation>
    <scope>NUCLEOTIDE SEQUENCE [LARGE SCALE GENOMIC DNA]</scope>
    <source>
        <strain evidence="8">KLKA75</strain>
    </source>
</reference>
<keyword evidence="2" id="KW-0119">Carbohydrate metabolism</keyword>
<keyword evidence="1" id="KW-0378">Hydrolase</keyword>
<keyword evidence="8" id="KW-1185">Reference proteome</keyword>
<feature type="compositionally biased region" description="Gly residues" evidence="3">
    <location>
        <begin position="206"/>
        <end position="217"/>
    </location>
</feature>
<feature type="signal peptide" evidence="5">
    <location>
        <begin position="1"/>
        <end position="22"/>
    </location>
</feature>
<evidence type="ECO:0000256" key="4">
    <source>
        <dbReference type="SAM" id="Phobius"/>
    </source>
</evidence>
<feature type="compositionally biased region" description="Low complexity" evidence="3">
    <location>
        <begin position="499"/>
        <end position="515"/>
    </location>
</feature>
<feature type="compositionally biased region" description="Basic residues" evidence="3">
    <location>
        <begin position="421"/>
        <end position="431"/>
    </location>
</feature>
<sequence length="612" mass="59473">MIALATPLAMAFPVVGTLSAGASTGIVAPQNGSVITSGSQVSVRAHYDFAFQMQLRAKIPGSGDSFLTSGGVFDHSLSAPLSLNRNGRYTVYLKGSQTGHVYASSSFTVRIAPAAPSGVSASVSGGKIRVSWNLGYEDDLTGYSVSASGAGSTSGSVSSLCSGSSCSASIPVGSGSGSVSVQVQARRSNGLGGSVSSSPASTTVSVGGGGGGGGNGGPNTSVPPGTTNPGGGGTNGNTPLTPFNNQSPVTLPSVQPSDATPGFAYPTPQVASNQSSPKAMNAAASTQLAWGRSIGIALILLVVAAHLGTWTRRLRTAQAGVSEKGMAARLARSGSGRSRVRKAQQHIAQAEAMAKTAVLTPAADGSSAAPLAGAATAGTATAVDAMPGAALGVAGRDASKNANGMPGVVQGAAANPSGARRSSRRPARLGKRPGNADGRVADKGNSAGGRPAGPLSSDPTRKLPSGPAGTSATGPATDGSVASAAKPTAPVPGLPADPTPGASAPTASAPQSPTAGVPGVSKGGLFDGPVTSAAAGTADKASNGPTADAPRPSGGQGTPDAGTRPRVQHNIFSIESAVAGIPDAPTASAQDEAASDANTKGRRSGRGRRRKK</sequence>
<keyword evidence="2" id="KW-0624">Polysaccharide degradation</keyword>
<dbReference type="InterPro" id="IPR013783">
    <property type="entry name" value="Ig-like_fold"/>
</dbReference>
<evidence type="ECO:0000256" key="2">
    <source>
        <dbReference type="ARBA" id="ARBA00023326"/>
    </source>
</evidence>
<evidence type="ECO:0000256" key="3">
    <source>
        <dbReference type="SAM" id="MobiDB-lite"/>
    </source>
</evidence>
<evidence type="ECO:0000256" key="1">
    <source>
        <dbReference type="ARBA" id="ARBA00023295"/>
    </source>
</evidence>
<dbReference type="EMBL" id="JBHSIT010000004">
    <property type="protein sequence ID" value="MFC4908958.1"/>
    <property type="molecule type" value="Genomic_DNA"/>
</dbReference>
<keyword evidence="4" id="KW-0812">Transmembrane</keyword>
<evidence type="ECO:0000256" key="5">
    <source>
        <dbReference type="SAM" id="SignalP"/>
    </source>
</evidence>
<comment type="caution">
    <text evidence="7">The sequence shown here is derived from an EMBL/GenBank/DDBJ whole genome shotgun (WGS) entry which is preliminary data.</text>
</comment>
<evidence type="ECO:0000313" key="7">
    <source>
        <dbReference type="EMBL" id="MFC4908958.1"/>
    </source>
</evidence>
<feature type="compositionally biased region" description="Pro residues" evidence="3">
    <location>
        <begin position="489"/>
        <end position="498"/>
    </location>
</feature>
<accession>A0ABV9TXS4</accession>
<organism evidence="7 8">
    <name type="scientific">Actinomadura gamaensis</name>
    <dbReference type="NCBI Taxonomy" id="1763541"/>
    <lineage>
        <taxon>Bacteria</taxon>
        <taxon>Bacillati</taxon>
        <taxon>Actinomycetota</taxon>
        <taxon>Actinomycetes</taxon>
        <taxon>Streptosporangiales</taxon>
        <taxon>Thermomonosporaceae</taxon>
        <taxon>Actinomadura</taxon>
    </lineage>
</organism>
<dbReference type="InterPro" id="IPR036116">
    <property type="entry name" value="FN3_sf"/>
</dbReference>
<proteinExistence type="predicted"/>
<keyword evidence="4" id="KW-0472">Membrane</keyword>
<name>A0ABV9TXS4_9ACTN</name>
<dbReference type="PROSITE" id="PS50853">
    <property type="entry name" value="FN3"/>
    <property type="match status" value="1"/>
</dbReference>
<feature type="transmembrane region" description="Helical" evidence="4">
    <location>
        <begin position="289"/>
        <end position="308"/>
    </location>
</feature>
<dbReference type="Gene3D" id="2.60.40.10">
    <property type="entry name" value="Immunoglobulins"/>
    <property type="match status" value="1"/>
</dbReference>
<dbReference type="InterPro" id="IPR003961">
    <property type="entry name" value="FN3_dom"/>
</dbReference>
<feature type="chain" id="PRO_5045456619" description="Fibronectin type-III domain-containing protein" evidence="5">
    <location>
        <begin position="23"/>
        <end position="612"/>
    </location>
</feature>
<gene>
    <name evidence="7" type="ORF">ACFPCY_16665</name>
</gene>
<dbReference type="Proteomes" id="UP001595872">
    <property type="component" value="Unassembled WGS sequence"/>
</dbReference>
<feature type="compositionally biased region" description="Low complexity" evidence="3">
    <location>
        <begin position="411"/>
        <end position="420"/>
    </location>
</feature>
<feature type="compositionally biased region" description="Low complexity" evidence="3">
    <location>
        <begin position="236"/>
        <end position="245"/>
    </location>
</feature>
<protein>
    <recommendedName>
        <fullName evidence="6">Fibronectin type-III domain-containing protein</fullName>
    </recommendedName>
</protein>